<dbReference type="Proteomes" id="UP001633002">
    <property type="component" value="Unassembled WGS sequence"/>
</dbReference>
<sequence length="194" mass="21312">MRMKKRREVESGFLRQIGEVREDDSHGALLLIGWLSSAPLPPLLLCPCLLMTHQQCPLPIASTSAYAHDAHDLGTPLSVVFTTVPGSPARRLTRSSGAPAGRKFPVNYLTEKFWSRPSVWPHPSVRREDPTDNLAKITISNVPSISGFGGHLVKAATLGGIPSPTMLFMTCFFMPAQVQRKVLEVRAMSRNLGR</sequence>
<dbReference type="EMBL" id="JBJQOH010000001">
    <property type="protein sequence ID" value="KAL3702079.1"/>
    <property type="molecule type" value="Genomic_DNA"/>
</dbReference>
<proteinExistence type="predicted"/>
<keyword evidence="2" id="KW-1185">Reference proteome</keyword>
<accession>A0ABD3IKN9</accession>
<dbReference type="AlphaFoldDB" id="A0ABD3IKN9"/>
<evidence type="ECO:0000313" key="1">
    <source>
        <dbReference type="EMBL" id="KAL3702079.1"/>
    </source>
</evidence>
<protein>
    <submittedName>
        <fullName evidence="1">Uncharacterized protein</fullName>
    </submittedName>
</protein>
<name>A0ABD3IKN9_9MARC</name>
<reference evidence="1 2" key="1">
    <citation type="submission" date="2024-09" db="EMBL/GenBank/DDBJ databases">
        <title>Chromosome-scale assembly of Riccia sorocarpa.</title>
        <authorList>
            <person name="Paukszto L."/>
        </authorList>
    </citation>
    <scope>NUCLEOTIDE SEQUENCE [LARGE SCALE GENOMIC DNA]</scope>
    <source>
        <strain evidence="1">LP-2024</strain>
        <tissue evidence="1">Aerial parts of the thallus</tissue>
    </source>
</reference>
<comment type="caution">
    <text evidence="1">The sequence shown here is derived from an EMBL/GenBank/DDBJ whole genome shotgun (WGS) entry which is preliminary data.</text>
</comment>
<gene>
    <name evidence="1" type="ORF">R1sor_020101</name>
</gene>
<organism evidence="1 2">
    <name type="scientific">Riccia sorocarpa</name>
    <dbReference type="NCBI Taxonomy" id="122646"/>
    <lineage>
        <taxon>Eukaryota</taxon>
        <taxon>Viridiplantae</taxon>
        <taxon>Streptophyta</taxon>
        <taxon>Embryophyta</taxon>
        <taxon>Marchantiophyta</taxon>
        <taxon>Marchantiopsida</taxon>
        <taxon>Marchantiidae</taxon>
        <taxon>Marchantiales</taxon>
        <taxon>Ricciaceae</taxon>
        <taxon>Riccia</taxon>
    </lineage>
</organism>
<evidence type="ECO:0000313" key="2">
    <source>
        <dbReference type="Proteomes" id="UP001633002"/>
    </source>
</evidence>